<dbReference type="EMBL" id="MN739523">
    <property type="protein sequence ID" value="QHT10635.1"/>
    <property type="molecule type" value="Genomic_DNA"/>
</dbReference>
<name>A0A6C0D4K3_9ZZZZ</name>
<protein>
    <recommendedName>
        <fullName evidence="2">Exostosin GT47 domain-containing protein</fullName>
    </recommendedName>
</protein>
<organism evidence="1">
    <name type="scientific">viral metagenome</name>
    <dbReference type="NCBI Taxonomy" id="1070528"/>
    <lineage>
        <taxon>unclassified sequences</taxon>
        <taxon>metagenomes</taxon>
        <taxon>organismal metagenomes</taxon>
    </lineage>
</organism>
<reference evidence="1" key="1">
    <citation type="journal article" date="2020" name="Nature">
        <title>Giant virus diversity and host interactions through global metagenomics.</title>
        <authorList>
            <person name="Schulz F."/>
            <person name="Roux S."/>
            <person name="Paez-Espino D."/>
            <person name="Jungbluth S."/>
            <person name="Walsh D.A."/>
            <person name="Denef V.J."/>
            <person name="McMahon K.D."/>
            <person name="Konstantinidis K.T."/>
            <person name="Eloe-Fadrosh E.A."/>
            <person name="Kyrpides N.C."/>
            <person name="Woyke T."/>
        </authorList>
    </citation>
    <scope>NUCLEOTIDE SEQUENCE</scope>
    <source>
        <strain evidence="1">GVMAG-M-3300023174-107</strain>
    </source>
</reference>
<dbReference type="GO" id="GO:0005794">
    <property type="term" value="C:Golgi apparatus"/>
    <property type="evidence" value="ECO:0007669"/>
    <property type="project" value="TreeGrafter"/>
</dbReference>
<accession>A0A6C0D4K3</accession>
<dbReference type="GO" id="GO:0035269">
    <property type="term" value="P:protein O-linked glycosylation via mannose"/>
    <property type="evidence" value="ECO:0007669"/>
    <property type="project" value="InterPro"/>
</dbReference>
<dbReference type="PANTHER" id="PTHR15576:SF1">
    <property type="entry name" value="RIBITOL-5-PHOSPHATE XYLOSYLTRANSFERASE 1"/>
    <property type="match status" value="1"/>
</dbReference>
<proteinExistence type="predicted"/>
<dbReference type="InterPro" id="IPR055286">
    <property type="entry name" value="RXYLT1-like"/>
</dbReference>
<dbReference type="AlphaFoldDB" id="A0A6C0D4K3"/>
<sequence>MENDNYCVSSRGLLKSCNYFSSNPISGIRRMAFYPELKTIKHMKNPIIYVCNSSILHFNTIMPYIDFSFVLVSGDSDDTMPYDIFNHDAFETFISNPFLLHWFSQNMIVDHPKITRMPIGMDYHTMCTKVMWGPITTPKNQEFLLISIRKIPFYERFYEKELKCYANFHFQMNTKYGQDRKDAVGQIPSDLVYYEPQMVTRLKTWNKQKEYAFVISPHGGGYDCHRLWEALILGCIPIVKTSPIDKLYEGLPVLIVKEWSDITIDLLTKTIVEFKEKHINNEFSYEKLSLQYWINKFKSF</sequence>
<dbReference type="PANTHER" id="PTHR15576">
    <property type="entry name" value="RIBITOL-5-PHOSPHATE XYLOSYLTRANSFERASE 1"/>
    <property type="match status" value="1"/>
</dbReference>
<evidence type="ECO:0008006" key="2">
    <source>
        <dbReference type="Google" id="ProtNLM"/>
    </source>
</evidence>
<evidence type="ECO:0000313" key="1">
    <source>
        <dbReference type="EMBL" id="QHT10635.1"/>
    </source>
</evidence>
<dbReference type="GO" id="GO:0120053">
    <property type="term" value="F:ribitol beta-1,4-xylosyltransferase activity"/>
    <property type="evidence" value="ECO:0007669"/>
    <property type="project" value="InterPro"/>
</dbReference>